<name>A0A2G9RS77_AQUCT</name>
<accession>A0A2G9RS77</accession>
<sequence length="94" mass="11065">MCVFFSELTLIMIYLLFRFARFISLFNKAGDRSADPPPEQADDRSISAHCAEWRRQSPLWGNGMERDRLAIFIRSVRQMENRTTILLDLADRIR</sequence>
<dbReference type="AlphaFoldDB" id="A0A2G9RS77"/>
<evidence type="ECO:0000313" key="1">
    <source>
        <dbReference type="EMBL" id="PIO30759.1"/>
    </source>
</evidence>
<proteinExistence type="predicted"/>
<organism evidence="1 2">
    <name type="scientific">Aquarana catesbeiana</name>
    <name type="common">American bullfrog</name>
    <name type="synonym">Rana catesbeiana</name>
    <dbReference type="NCBI Taxonomy" id="8400"/>
    <lineage>
        <taxon>Eukaryota</taxon>
        <taxon>Metazoa</taxon>
        <taxon>Chordata</taxon>
        <taxon>Craniata</taxon>
        <taxon>Vertebrata</taxon>
        <taxon>Euteleostomi</taxon>
        <taxon>Amphibia</taxon>
        <taxon>Batrachia</taxon>
        <taxon>Anura</taxon>
        <taxon>Neobatrachia</taxon>
        <taxon>Ranoidea</taxon>
        <taxon>Ranidae</taxon>
        <taxon>Aquarana</taxon>
    </lineage>
</organism>
<evidence type="ECO:0000313" key="2">
    <source>
        <dbReference type="Proteomes" id="UP000228934"/>
    </source>
</evidence>
<dbReference type="Proteomes" id="UP000228934">
    <property type="component" value="Unassembled WGS sequence"/>
</dbReference>
<protein>
    <submittedName>
        <fullName evidence="1">Uncharacterized protein</fullName>
    </submittedName>
</protein>
<gene>
    <name evidence="1" type="ORF">AB205_0205480</name>
</gene>
<keyword evidence="2" id="KW-1185">Reference proteome</keyword>
<reference evidence="2" key="1">
    <citation type="journal article" date="2017" name="Nat. Commun.">
        <title>The North American bullfrog draft genome provides insight into hormonal regulation of long noncoding RNA.</title>
        <authorList>
            <person name="Hammond S.A."/>
            <person name="Warren R.L."/>
            <person name="Vandervalk B.P."/>
            <person name="Kucuk E."/>
            <person name="Khan H."/>
            <person name="Gibb E.A."/>
            <person name="Pandoh P."/>
            <person name="Kirk H."/>
            <person name="Zhao Y."/>
            <person name="Jones M."/>
            <person name="Mungall A.J."/>
            <person name="Coope R."/>
            <person name="Pleasance S."/>
            <person name="Moore R.A."/>
            <person name="Holt R.A."/>
            <person name="Round J.M."/>
            <person name="Ohora S."/>
            <person name="Walle B.V."/>
            <person name="Veldhoen N."/>
            <person name="Helbing C.C."/>
            <person name="Birol I."/>
        </authorList>
    </citation>
    <scope>NUCLEOTIDE SEQUENCE [LARGE SCALE GENOMIC DNA]</scope>
</reference>
<dbReference type="EMBL" id="KV935678">
    <property type="protein sequence ID" value="PIO30759.1"/>
    <property type="molecule type" value="Genomic_DNA"/>
</dbReference>